<keyword evidence="8" id="KW-0966">Cell projection</keyword>
<dbReference type="PROSITE" id="PS51123">
    <property type="entry name" value="OMPA_2"/>
    <property type="match status" value="1"/>
</dbReference>
<feature type="domain" description="OmpA-like" evidence="7">
    <location>
        <begin position="194"/>
        <end position="310"/>
    </location>
</feature>
<evidence type="ECO:0000256" key="2">
    <source>
        <dbReference type="ARBA" id="ARBA00023136"/>
    </source>
</evidence>
<feature type="transmembrane region" description="Helical" evidence="6">
    <location>
        <begin position="7"/>
        <end position="25"/>
    </location>
</feature>
<evidence type="ECO:0000256" key="1">
    <source>
        <dbReference type="ARBA" id="ARBA00004442"/>
    </source>
</evidence>
<evidence type="ECO:0000256" key="5">
    <source>
        <dbReference type="SAM" id="MobiDB-lite"/>
    </source>
</evidence>
<keyword evidence="6" id="KW-1133">Transmembrane helix</keyword>
<dbReference type="EMBL" id="CP019352">
    <property type="protein sequence ID" value="APX99040.1"/>
    <property type="molecule type" value="Genomic_DNA"/>
</dbReference>
<proteinExistence type="predicted"/>
<evidence type="ECO:0000313" key="8">
    <source>
        <dbReference type="EMBL" id="APX99040.1"/>
    </source>
</evidence>
<dbReference type="InterPro" id="IPR036737">
    <property type="entry name" value="OmpA-like_sf"/>
</dbReference>
<dbReference type="KEGG" id="lvn:BWR22_01515"/>
<feature type="compositionally biased region" description="Basic and acidic residues" evidence="5">
    <location>
        <begin position="285"/>
        <end position="300"/>
    </location>
</feature>
<dbReference type="PANTHER" id="PTHR30329">
    <property type="entry name" value="STATOR ELEMENT OF FLAGELLAR MOTOR COMPLEX"/>
    <property type="match status" value="1"/>
</dbReference>
<dbReference type="GO" id="GO:0009279">
    <property type="term" value="C:cell outer membrane"/>
    <property type="evidence" value="ECO:0007669"/>
    <property type="project" value="UniProtKB-SubCell"/>
</dbReference>
<comment type="subcellular location">
    <subcellularLocation>
        <location evidence="1">Cell outer membrane</location>
    </subcellularLocation>
</comment>
<keyword evidence="8" id="KW-0969">Cilium</keyword>
<dbReference type="CDD" id="cd07185">
    <property type="entry name" value="OmpA_C-like"/>
    <property type="match status" value="1"/>
</dbReference>
<dbReference type="Pfam" id="PF00691">
    <property type="entry name" value="OmpA"/>
    <property type="match status" value="2"/>
</dbReference>
<reference evidence="8 9" key="1">
    <citation type="submission" date="2017-01" db="EMBL/GenBank/DDBJ databases">
        <title>Complete genome of Lacinutrix venerupis DOK2-8 isolated from seawater in Dokdo.</title>
        <authorList>
            <person name="Chi W.-J."/>
            <person name="Kim J.H."/>
        </authorList>
    </citation>
    <scope>NUCLEOTIDE SEQUENCE [LARGE SCALE GENOMIC DNA]</scope>
    <source>
        <strain evidence="8 9">DOK2-8</strain>
    </source>
</reference>
<protein>
    <submittedName>
        <fullName evidence="8">Flagellar motor protein MotB</fullName>
    </submittedName>
</protein>
<dbReference type="SUPFAM" id="SSF103088">
    <property type="entry name" value="OmpA-like"/>
    <property type="match status" value="2"/>
</dbReference>
<gene>
    <name evidence="8" type="ORF">BWR22_01515</name>
</gene>
<accession>A0AAC9LI76</accession>
<organism evidence="8 9">
    <name type="scientific">Lacinutrix venerupis</name>
    <dbReference type="NCBI Taxonomy" id="1486034"/>
    <lineage>
        <taxon>Bacteria</taxon>
        <taxon>Pseudomonadati</taxon>
        <taxon>Bacteroidota</taxon>
        <taxon>Flavobacteriia</taxon>
        <taxon>Flavobacteriales</taxon>
        <taxon>Flavobacteriaceae</taxon>
        <taxon>Lacinutrix</taxon>
    </lineage>
</organism>
<evidence type="ECO:0000256" key="4">
    <source>
        <dbReference type="PROSITE-ProRule" id="PRU00473"/>
    </source>
</evidence>
<dbReference type="InterPro" id="IPR050330">
    <property type="entry name" value="Bact_OuterMem_StrucFunc"/>
</dbReference>
<evidence type="ECO:0000256" key="3">
    <source>
        <dbReference type="ARBA" id="ARBA00023237"/>
    </source>
</evidence>
<dbReference type="PRINTS" id="PR01021">
    <property type="entry name" value="OMPADOMAIN"/>
</dbReference>
<evidence type="ECO:0000259" key="7">
    <source>
        <dbReference type="PROSITE" id="PS51123"/>
    </source>
</evidence>
<dbReference type="RefSeq" id="WP_076731682.1">
    <property type="nucleotide sequence ID" value="NZ_CP019352.1"/>
</dbReference>
<evidence type="ECO:0000256" key="6">
    <source>
        <dbReference type="SAM" id="Phobius"/>
    </source>
</evidence>
<dbReference type="Proteomes" id="UP000187506">
    <property type="component" value="Chromosome"/>
</dbReference>
<evidence type="ECO:0000313" key="9">
    <source>
        <dbReference type="Proteomes" id="UP000187506"/>
    </source>
</evidence>
<name>A0AAC9LI76_9FLAO</name>
<keyword evidence="9" id="KW-1185">Reference proteome</keyword>
<dbReference type="InterPro" id="IPR006665">
    <property type="entry name" value="OmpA-like"/>
</dbReference>
<keyword evidence="6" id="KW-0812">Transmembrane</keyword>
<dbReference type="PANTHER" id="PTHR30329:SF21">
    <property type="entry name" value="LIPOPROTEIN YIAD-RELATED"/>
    <property type="match status" value="1"/>
</dbReference>
<dbReference type="AlphaFoldDB" id="A0AAC9LI76"/>
<dbReference type="Gene3D" id="3.30.1330.60">
    <property type="entry name" value="OmpA-like domain"/>
    <property type="match status" value="2"/>
</dbReference>
<dbReference type="InterPro" id="IPR006664">
    <property type="entry name" value="OMP_bac"/>
</dbReference>
<keyword evidence="2 4" id="KW-0472">Membrane</keyword>
<feature type="region of interest" description="Disordered" evidence="5">
    <location>
        <begin position="276"/>
        <end position="302"/>
    </location>
</feature>
<keyword evidence="3" id="KW-0998">Cell outer membrane</keyword>
<keyword evidence="8" id="KW-0282">Flagellum</keyword>
<sequence>MSKKTSYLLGILLTIIIGTILYYFFCCKPCLEAANKEAEVENIVREPEVKIATKNVFSAIDSKSSLEFNSSDNFNFKGSAFSLLEPVSDDLKVEIEKMSTYLNDNPGKAIDITGYYTSEENNTSAFPNLGLARANAIKNYFVSHGMSSKMINTYGKLNDDLTPDDSNIYYGPVSYSIITKDENDTSEADALKELHDEIIADPLVLYFNTASASINLDVKQREKIFKMVKYVDKLDSASIKIIGHTDNTGNRENNIRLGLDRAEFAKNYLVSNGVSSSKIKTSSEGPDKPIADNNTDEGKAKNRRVVVTLN</sequence>